<dbReference type="OrthoDB" id="9811969at2"/>
<evidence type="ECO:0000313" key="7">
    <source>
        <dbReference type="Proteomes" id="UP000245539"/>
    </source>
</evidence>
<dbReference type="Proteomes" id="UP000245539">
    <property type="component" value="Unassembled WGS sequence"/>
</dbReference>
<comment type="caution">
    <text evidence="6">The sequence shown here is derived from an EMBL/GenBank/DDBJ whole genome shotgun (WGS) entry which is preliminary data.</text>
</comment>
<feature type="transmembrane region" description="Helical" evidence="5">
    <location>
        <begin position="90"/>
        <end position="120"/>
    </location>
</feature>
<gene>
    <name evidence="6" type="ORF">DKW60_10040</name>
</gene>
<feature type="transmembrane region" description="Helical" evidence="5">
    <location>
        <begin position="12"/>
        <end position="33"/>
    </location>
</feature>
<keyword evidence="4 5" id="KW-0472">Membrane</keyword>
<keyword evidence="7" id="KW-1185">Reference proteome</keyword>
<reference evidence="6 7" key="1">
    <citation type="submission" date="2018-05" db="EMBL/GenBank/DDBJ databases">
        <title>Leucothrix arctica sp. nov., isolated from Arctic seawater.</title>
        <authorList>
            <person name="Choi A."/>
            <person name="Baek K."/>
        </authorList>
    </citation>
    <scope>NUCLEOTIDE SEQUENCE [LARGE SCALE GENOMIC DNA]</scope>
    <source>
        <strain evidence="6 7">JCM 18388</strain>
    </source>
</reference>
<feature type="transmembrane region" description="Helical" evidence="5">
    <location>
        <begin position="39"/>
        <end position="59"/>
    </location>
</feature>
<keyword evidence="3 5" id="KW-1133">Transmembrane helix</keyword>
<dbReference type="InterPro" id="IPR052527">
    <property type="entry name" value="Metal_cation-efflux_comp"/>
</dbReference>
<dbReference type="GO" id="GO:0008168">
    <property type="term" value="F:methyltransferase activity"/>
    <property type="evidence" value="ECO:0007669"/>
    <property type="project" value="UniProtKB-KW"/>
</dbReference>
<dbReference type="RefSeq" id="WP_109837519.1">
    <property type="nucleotide sequence ID" value="NZ_QGKM01000023.1"/>
</dbReference>
<evidence type="ECO:0000256" key="1">
    <source>
        <dbReference type="ARBA" id="ARBA00004127"/>
    </source>
</evidence>
<name>A0A317CJT7_9GAMM</name>
<dbReference type="GO" id="GO:0032259">
    <property type="term" value="P:methylation"/>
    <property type="evidence" value="ECO:0007669"/>
    <property type="project" value="UniProtKB-KW"/>
</dbReference>
<keyword evidence="6" id="KW-0808">Transferase</keyword>
<dbReference type="Gene3D" id="1.20.120.1630">
    <property type="match status" value="1"/>
</dbReference>
<accession>A0A317CJT7</accession>
<keyword evidence="6" id="KW-0489">Methyltransferase</keyword>
<evidence type="ECO:0000256" key="5">
    <source>
        <dbReference type="SAM" id="Phobius"/>
    </source>
</evidence>
<evidence type="ECO:0000256" key="2">
    <source>
        <dbReference type="ARBA" id="ARBA00022692"/>
    </source>
</evidence>
<dbReference type="PANTHER" id="PTHR43847">
    <property type="entry name" value="BLL3993 PROTEIN"/>
    <property type="match status" value="1"/>
</dbReference>
<evidence type="ECO:0000256" key="3">
    <source>
        <dbReference type="ARBA" id="ARBA00022989"/>
    </source>
</evidence>
<organism evidence="6 7">
    <name type="scientific">Leucothrix pacifica</name>
    <dbReference type="NCBI Taxonomy" id="1247513"/>
    <lineage>
        <taxon>Bacteria</taxon>
        <taxon>Pseudomonadati</taxon>
        <taxon>Pseudomonadota</taxon>
        <taxon>Gammaproteobacteria</taxon>
        <taxon>Thiotrichales</taxon>
        <taxon>Thiotrichaceae</taxon>
        <taxon>Leucothrix</taxon>
    </lineage>
</organism>
<protein>
    <submittedName>
        <fullName evidence="6">Isoprenylcysteine carboxylmethyltransferase family protein</fullName>
    </submittedName>
</protein>
<evidence type="ECO:0000256" key="4">
    <source>
        <dbReference type="ARBA" id="ARBA00023136"/>
    </source>
</evidence>
<dbReference type="AlphaFoldDB" id="A0A317CJT7"/>
<dbReference type="EMBL" id="QGKM01000023">
    <property type="protein sequence ID" value="PWQ97703.1"/>
    <property type="molecule type" value="Genomic_DNA"/>
</dbReference>
<dbReference type="PANTHER" id="PTHR43847:SF1">
    <property type="entry name" value="BLL3993 PROTEIN"/>
    <property type="match status" value="1"/>
</dbReference>
<proteinExistence type="predicted"/>
<keyword evidence="2 5" id="KW-0812">Transmembrane</keyword>
<evidence type="ECO:0000313" key="6">
    <source>
        <dbReference type="EMBL" id="PWQ97703.1"/>
    </source>
</evidence>
<comment type="subcellular location">
    <subcellularLocation>
        <location evidence="1">Endomembrane system</location>
        <topology evidence="1">Multi-pass membrane protein</topology>
    </subcellularLocation>
</comment>
<dbReference type="Pfam" id="PF04191">
    <property type="entry name" value="PEMT"/>
    <property type="match status" value="1"/>
</dbReference>
<dbReference type="GO" id="GO:0012505">
    <property type="term" value="C:endomembrane system"/>
    <property type="evidence" value="ECO:0007669"/>
    <property type="project" value="UniProtKB-SubCell"/>
</dbReference>
<dbReference type="InterPro" id="IPR007318">
    <property type="entry name" value="Phopholipid_MeTrfase"/>
</dbReference>
<sequence>MLKLKIPPPVYALSVAAIMWLLHHYFPVYQWLVEPWNKLGFVLIGVGLCIDLLAVALFWKAKTTVNPLRPDNSQSIVETGLYKYTRNPMYLGMLLVLAGISIWFGSVSVVVGLPLFVVLVTTQQIIPEEQTLTKKFGQSYLDYKHRVRRWL</sequence>